<dbReference type="EMBL" id="JBHSIU010000069">
    <property type="protein sequence ID" value="MFC5005199.1"/>
    <property type="molecule type" value="Genomic_DNA"/>
</dbReference>
<name>A0ABV9WCI3_9ACTN</name>
<reference evidence="2" key="1">
    <citation type="journal article" date="2019" name="Int. J. Syst. Evol. Microbiol.">
        <title>The Global Catalogue of Microorganisms (GCM) 10K type strain sequencing project: providing services to taxonomists for standard genome sequencing and annotation.</title>
        <authorList>
            <consortium name="The Broad Institute Genomics Platform"/>
            <consortium name="The Broad Institute Genome Sequencing Center for Infectious Disease"/>
            <person name="Wu L."/>
            <person name="Ma J."/>
        </authorList>
    </citation>
    <scope>NUCLEOTIDE SEQUENCE [LARGE SCALE GENOMIC DNA]</scope>
    <source>
        <strain evidence="2">CGMCC 4.7152</strain>
    </source>
</reference>
<comment type="caution">
    <text evidence="1">The sequence shown here is derived from an EMBL/GenBank/DDBJ whole genome shotgun (WGS) entry which is preliminary data.</text>
</comment>
<gene>
    <name evidence="1" type="ORF">ACFPIJ_46115</name>
</gene>
<protein>
    <recommendedName>
        <fullName evidence="3">DUF3352 domain-containing protein</fullName>
    </recommendedName>
</protein>
<evidence type="ECO:0000313" key="1">
    <source>
        <dbReference type="EMBL" id="MFC5005199.1"/>
    </source>
</evidence>
<sequence>MVLAAIAGGGAFAATRTWEKPSGMLPEQVVPADVASFARFDLQPGVQQRLAFDGLLGKAPGARNSLTGVQRALLAGSGASITLEEAAPWLGDRFGIARWTSPSGPATLLVTLLKDKDKALSTVRAKGPDAAGIVIREDYALIAFAGQGSQAVADAAAKAPTLAADPVFAGARAGMPEDLPMLGWFDFGRDVRSYGLDADDVGLPRLFDDPKHPLPAANGRLLVGARAEGGGMEVRGRLIGAHDLPYFAAGPPAAAGRLGQLPAGVTAAGVVPGNVGYLGANPTQILFPAALLSMHGLLDGTGLPPLPSDAESIGTASVIPGYGTIYTGDMRGLVSMSDGPAIEAHEAQRNLDAVTQAAAGAKSVAYAIAGPQPSLSSGLMDPPGILVDFELADAAAAAQTQAATARLAAWSHIAVTTRDAHIVMRTGPLAESTTGVLADDPLFRTAMTGADPQATAALFHVGGEAFGIPLKALGLSTTPDGADTVMLARLVIG</sequence>
<proteinExistence type="predicted"/>
<evidence type="ECO:0000313" key="2">
    <source>
        <dbReference type="Proteomes" id="UP001595912"/>
    </source>
</evidence>
<dbReference type="RefSeq" id="WP_380125822.1">
    <property type="nucleotide sequence ID" value="NZ_JBHSIU010000069.1"/>
</dbReference>
<evidence type="ECO:0008006" key="3">
    <source>
        <dbReference type="Google" id="ProtNLM"/>
    </source>
</evidence>
<dbReference type="Proteomes" id="UP001595912">
    <property type="component" value="Unassembled WGS sequence"/>
</dbReference>
<organism evidence="1 2">
    <name type="scientific">Dactylosporangium cerinum</name>
    <dbReference type="NCBI Taxonomy" id="1434730"/>
    <lineage>
        <taxon>Bacteria</taxon>
        <taxon>Bacillati</taxon>
        <taxon>Actinomycetota</taxon>
        <taxon>Actinomycetes</taxon>
        <taxon>Micromonosporales</taxon>
        <taxon>Micromonosporaceae</taxon>
        <taxon>Dactylosporangium</taxon>
    </lineage>
</organism>
<keyword evidence="2" id="KW-1185">Reference proteome</keyword>
<accession>A0ABV9WCI3</accession>